<dbReference type="Proteomes" id="UP000703269">
    <property type="component" value="Unassembled WGS sequence"/>
</dbReference>
<name>A0A9P3G0L4_9APHY</name>
<proteinExistence type="predicted"/>
<organism evidence="1 2">
    <name type="scientific">Phanerochaete sordida</name>
    <dbReference type="NCBI Taxonomy" id="48140"/>
    <lineage>
        <taxon>Eukaryota</taxon>
        <taxon>Fungi</taxon>
        <taxon>Dikarya</taxon>
        <taxon>Basidiomycota</taxon>
        <taxon>Agaricomycotina</taxon>
        <taxon>Agaricomycetes</taxon>
        <taxon>Polyporales</taxon>
        <taxon>Phanerochaetaceae</taxon>
        <taxon>Phanerochaete</taxon>
    </lineage>
</organism>
<dbReference type="AlphaFoldDB" id="A0A9P3G0L4"/>
<comment type="caution">
    <text evidence="1">The sequence shown here is derived from an EMBL/GenBank/DDBJ whole genome shotgun (WGS) entry which is preliminary data.</text>
</comment>
<reference evidence="1 2" key="1">
    <citation type="submission" date="2021-08" db="EMBL/GenBank/DDBJ databases">
        <title>Draft Genome Sequence of Phanerochaete sordida strain YK-624.</title>
        <authorList>
            <person name="Mori T."/>
            <person name="Dohra H."/>
            <person name="Suzuki T."/>
            <person name="Kawagishi H."/>
            <person name="Hirai H."/>
        </authorList>
    </citation>
    <scope>NUCLEOTIDE SEQUENCE [LARGE SCALE GENOMIC DNA]</scope>
    <source>
        <strain evidence="1 2">YK-624</strain>
    </source>
</reference>
<gene>
    <name evidence="1" type="ORF">PsYK624_028640</name>
</gene>
<accession>A0A9P3G0L4</accession>
<evidence type="ECO:0000313" key="2">
    <source>
        <dbReference type="Proteomes" id="UP000703269"/>
    </source>
</evidence>
<dbReference type="EMBL" id="BPQB01000005">
    <property type="protein sequence ID" value="GJE86782.1"/>
    <property type="molecule type" value="Genomic_DNA"/>
</dbReference>
<protein>
    <submittedName>
        <fullName evidence="1">Uncharacterized protein</fullName>
    </submittedName>
</protein>
<evidence type="ECO:0000313" key="1">
    <source>
        <dbReference type="EMBL" id="GJE86782.1"/>
    </source>
</evidence>
<keyword evidence="2" id="KW-1185">Reference proteome</keyword>
<sequence>MYSPLVYARSQSAGAARPPVLTGTWIGLVWHGMVRFGWVDTIESTARSTGNVYLGVKMSADAGDGRLLVVVPISHVWVHTLKIGYCDKGHMQLADPLGVSFDKHCHVYPSEVWTAPNWIVPNPKVCHWACYLGYHPVLHPAFDARAVDVPADVRTTHELIEYVYPVFAKFNVSRDEVVAYIYSDDFMKLAADIARSLERECVYVGRPSSAA</sequence>